<organism evidence="1 2">
    <name type="scientific">Agrobacterium tumefaciens</name>
    <dbReference type="NCBI Taxonomy" id="358"/>
    <lineage>
        <taxon>Bacteria</taxon>
        <taxon>Pseudomonadati</taxon>
        <taxon>Pseudomonadota</taxon>
        <taxon>Alphaproteobacteria</taxon>
        <taxon>Hyphomicrobiales</taxon>
        <taxon>Rhizobiaceae</taxon>
        <taxon>Rhizobium/Agrobacterium group</taxon>
        <taxon>Agrobacterium</taxon>
        <taxon>Agrobacterium tumefaciens complex</taxon>
    </lineage>
</organism>
<dbReference type="EMBL" id="JAAMAY010000030">
    <property type="protein sequence ID" value="NTC30256.1"/>
    <property type="molecule type" value="Genomic_DNA"/>
</dbReference>
<name>A0AA44F5U6_AGRTU</name>
<dbReference type="InterPro" id="IPR056919">
    <property type="entry name" value="Phage_TAC_18"/>
</dbReference>
<accession>A0AA44F5U6</accession>
<dbReference type="Pfam" id="PF23812">
    <property type="entry name" value="Phage_TAC_18"/>
    <property type="match status" value="1"/>
</dbReference>
<dbReference type="Proteomes" id="UP000702952">
    <property type="component" value="Unassembled WGS sequence"/>
</dbReference>
<dbReference type="AlphaFoldDB" id="A0AA44F5U6"/>
<gene>
    <name evidence="1" type="ORF">G6M46_19165</name>
</gene>
<comment type="caution">
    <text evidence="1">The sequence shown here is derived from an EMBL/GenBank/DDBJ whole genome shotgun (WGS) entry which is preliminary data.</text>
</comment>
<proteinExistence type="predicted"/>
<evidence type="ECO:0000313" key="1">
    <source>
        <dbReference type="EMBL" id="NTC30256.1"/>
    </source>
</evidence>
<reference evidence="1" key="1">
    <citation type="journal article" date="2020" name="Science">
        <title>Unexpected conservation and global transmission of agrobacterial virulence plasmids.</title>
        <authorList>
            <person name="Weisberg A.J."/>
            <person name="Davis E.W. 2nd"/>
            <person name="Tabima J."/>
            <person name="Belcher M.S."/>
            <person name="Miller M."/>
            <person name="Kuo C.H."/>
            <person name="Loper J.E."/>
            <person name="Grunwald N.J."/>
            <person name="Putnam M.L."/>
            <person name="Chang J.H."/>
        </authorList>
    </citation>
    <scope>NUCLEOTIDE SEQUENCE</scope>
    <source>
        <strain evidence="1">17-1853-1a</strain>
    </source>
</reference>
<sequence>MSRLQNILCAELRRQLESKTLTAPRIPAGGELLWRWFMDLHKSRTLHAAGANPISYAEIQSYASLMRWPIEPLHVMILRAMDETYLKASVMPQASAPEGVKTLPPVSPAPVTSALIDAMFG</sequence>
<dbReference type="RefSeq" id="WP_174018822.1">
    <property type="nucleotide sequence ID" value="NZ_JAAMAW010000015.1"/>
</dbReference>
<protein>
    <submittedName>
        <fullName evidence="1">Uncharacterized protein</fullName>
    </submittedName>
</protein>
<evidence type="ECO:0000313" key="2">
    <source>
        <dbReference type="Proteomes" id="UP000702952"/>
    </source>
</evidence>